<protein>
    <submittedName>
        <fullName evidence="2">Uncharacterized protein</fullName>
    </submittedName>
</protein>
<dbReference type="Proteomes" id="UP001470230">
    <property type="component" value="Unassembled WGS sequence"/>
</dbReference>
<dbReference type="InterPro" id="IPR013935">
    <property type="entry name" value="Trs120_TRAPPC9"/>
</dbReference>
<evidence type="ECO:0000256" key="1">
    <source>
        <dbReference type="SAM" id="MobiDB-lite"/>
    </source>
</evidence>
<feature type="compositionally biased region" description="Basic and acidic residues" evidence="1">
    <location>
        <begin position="545"/>
        <end position="562"/>
    </location>
</feature>
<dbReference type="PANTHER" id="PTHR21512">
    <property type="entry name" value="TRAFFICKING PROTEIN PARTICLE COMPLEX SUBUNIT 9"/>
    <property type="match status" value="1"/>
</dbReference>
<evidence type="ECO:0000313" key="3">
    <source>
        <dbReference type="Proteomes" id="UP001470230"/>
    </source>
</evidence>
<name>A0ABR2KJ36_9EUKA</name>
<feature type="region of interest" description="Disordered" evidence="1">
    <location>
        <begin position="545"/>
        <end position="578"/>
    </location>
</feature>
<keyword evidence="3" id="KW-1185">Reference proteome</keyword>
<comment type="caution">
    <text evidence="2">The sequence shown here is derived from an EMBL/GenBank/DDBJ whole genome shotgun (WGS) entry which is preliminary data.</text>
</comment>
<evidence type="ECO:0000313" key="2">
    <source>
        <dbReference type="EMBL" id="KAK8890808.1"/>
    </source>
</evidence>
<accession>A0ABR2KJ36</accession>
<sequence>MQTLQDIHLAIPLLVVPAADVSPECLSLMRYLCRETFEINCKKAEKIINTTKNYNIDPPNTIRVHPLFCETFSDLINYIDVLDKEKYNFFLRNYSIVSFIDYSVNKSIINLEDSFNSFPSIPPGQKAFIIYDSPEKIDNFAPATPTCLCNHQLTEIESYYYILNFLSSIICECAINLLENGLNKSDLTPKVLREQKVRADFAAITQNDAGLIAQIKAALSNIEAKQQPAFFGSFYELLASYEELKPGVITEHHFVPAPSSSPFRYINQLQFENNLTPPALVFYMASAANYHNAKLYDKCIDSSIKIIISNAKSSKDNEMGNLLESEKELRFDQNKSKSTSKNLLKSFINIDPNNDSKSDEGSNSGSGNDRISSYSKSLINPLVEYITRYSTSSGVLSRSWDLLNCLKNLGLNRKAAVIADQFAHVYSKDASSLFIIFALNLILEDITSASIIQGRDLCFPMIIDLLEHRQNVPKDVFSRFISKIFCTVGSCLDFQQQELLLHELKRCECRPTDFGVGSALMSTASIESSKLSFLSKSASKEVPDLYELSKKEEQNKTEKNDNAENTENTDNKQGEDENIPIDAFADDALDGVRNEEEEQLELPVEIVDIIYDDPQVKILKKAENGSTSSFLFSYLPKKHQDLTTAITAAVGSTIIIKYKIKNPYAVTLQLDEARTLIDDSSFNAIVSSQFLPPGTVSEINSYFTPRNPGSYEIKGFEFLFFNMKQLLSLPRKITVEAVEKVPSFCIKSNLPLTSSLSLYEGEAYDFSLWVINTGTVPITQLIIELLQPHMMTFVSDENFQLGGDFNSNYKLVIFPDTNSELLANTGNVGQNWKFLPIPPGGKATVNCRVIARIDETYFSLNVKSIYDNSDYYCSQTIKQTFEAKESLKLNRVFLMKNNPQPHNDQEFFNLANNIYVGYEIFNFADSAFQFHAVIDKEDERGIIGSNESILTIATYKRSELKTDGSDASRERVISLTKVKEEIIGRSLNSDERLRVAKEVSIMQRLENKWRFNWKVSSTRRGILLSESVQIDENLFDIVESRQIMAKISWVLESDYQNKNDEESESKDDDSKADDDNVNISVVELTQYKPYRLVADFGSDLISECSLDLMCQNPAKSGIMWEETLDKCEKEGRSRYIFMLSFGICGKFKMLLRHSCVEGKVGFTPIIVSIV</sequence>
<dbReference type="EMBL" id="JAPFFF010000004">
    <property type="protein sequence ID" value="KAK8890808.1"/>
    <property type="molecule type" value="Genomic_DNA"/>
</dbReference>
<reference evidence="2 3" key="1">
    <citation type="submission" date="2024-04" db="EMBL/GenBank/DDBJ databases">
        <title>Tritrichomonas musculus Genome.</title>
        <authorList>
            <person name="Alves-Ferreira E."/>
            <person name="Grigg M."/>
            <person name="Lorenzi H."/>
            <person name="Galac M."/>
        </authorList>
    </citation>
    <scope>NUCLEOTIDE SEQUENCE [LARGE SCALE GENOMIC DNA]</scope>
    <source>
        <strain evidence="2 3">EAF2021</strain>
    </source>
</reference>
<organism evidence="2 3">
    <name type="scientific">Tritrichomonas musculus</name>
    <dbReference type="NCBI Taxonomy" id="1915356"/>
    <lineage>
        <taxon>Eukaryota</taxon>
        <taxon>Metamonada</taxon>
        <taxon>Parabasalia</taxon>
        <taxon>Tritrichomonadida</taxon>
        <taxon>Tritrichomonadidae</taxon>
        <taxon>Tritrichomonas</taxon>
    </lineage>
</organism>
<dbReference type="PANTHER" id="PTHR21512:SF5">
    <property type="entry name" value="TRAFFICKING PROTEIN PARTICLE COMPLEX SUBUNIT 9"/>
    <property type="match status" value="1"/>
</dbReference>
<feature type="region of interest" description="Disordered" evidence="1">
    <location>
        <begin position="348"/>
        <end position="369"/>
    </location>
</feature>
<gene>
    <name evidence="2" type="ORF">M9Y10_028007</name>
</gene>
<proteinExistence type="predicted"/>